<dbReference type="InterPro" id="IPR007439">
    <property type="entry name" value="Chemotax_Pase_CheZ"/>
</dbReference>
<evidence type="ECO:0000256" key="11">
    <source>
        <dbReference type="PIRSR" id="PIRSR002884-1"/>
    </source>
</evidence>
<evidence type="ECO:0000256" key="2">
    <source>
        <dbReference type="ARBA" id="ARBA00005908"/>
    </source>
</evidence>
<name>A0A1H9HY38_9GAMM</name>
<dbReference type="InterPro" id="IPR050992">
    <property type="entry name" value="CheZ_family_phosphatases"/>
</dbReference>
<proteinExistence type="inferred from homology"/>
<dbReference type="SUPFAM" id="SSF75708">
    <property type="entry name" value="Chemotaxis phosphatase CheZ"/>
    <property type="match status" value="1"/>
</dbReference>
<evidence type="ECO:0000256" key="6">
    <source>
        <dbReference type="ARBA" id="ARBA00022779"/>
    </source>
</evidence>
<comment type="function">
    <text evidence="10">Plays an important role in bacterial chemotaxis signal transduction pathway by accelerating the dephosphorylation of phosphorylated CheY (CheY-P).</text>
</comment>
<dbReference type="PANTHER" id="PTHR43693:SF1">
    <property type="entry name" value="PROTEIN PHOSPHATASE CHEZ"/>
    <property type="match status" value="1"/>
</dbReference>
<dbReference type="Gene3D" id="1.20.5.590">
    <property type="entry name" value="Single helix bin"/>
    <property type="match status" value="1"/>
</dbReference>
<keyword evidence="5 10" id="KW-0145">Chemotaxis</keyword>
<comment type="similarity">
    <text evidence="2 10">Belongs to the CheZ family.</text>
</comment>
<comment type="subunit">
    <text evidence="10">Homodimer.</text>
</comment>
<dbReference type="RefSeq" id="WP_092675105.1">
    <property type="nucleotide sequence ID" value="NZ_FOGC01000005.1"/>
</dbReference>
<evidence type="ECO:0000256" key="8">
    <source>
        <dbReference type="ARBA" id="ARBA00022912"/>
    </source>
</evidence>
<evidence type="ECO:0000256" key="5">
    <source>
        <dbReference type="ARBA" id="ARBA00022500"/>
    </source>
</evidence>
<keyword evidence="7 10" id="KW-0378">Hydrolase</keyword>
<dbReference type="GO" id="GO:0005737">
    <property type="term" value="C:cytoplasm"/>
    <property type="evidence" value="ECO:0007669"/>
    <property type="project" value="UniProtKB-SubCell"/>
</dbReference>
<keyword evidence="8 10" id="KW-0904">Protein phosphatase</keyword>
<evidence type="ECO:0000256" key="7">
    <source>
        <dbReference type="ARBA" id="ARBA00022801"/>
    </source>
</evidence>
<dbReference type="EMBL" id="FOGC01000005">
    <property type="protein sequence ID" value="SEQ67177.1"/>
    <property type="molecule type" value="Genomic_DNA"/>
</dbReference>
<gene>
    <name evidence="12" type="ORF">SAMN05216522_105117</name>
</gene>
<dbReference type="OrthoDB" id="9773007at2"/>
<sequence length="213" mass="23624">MSHSLPPSDNDPMSDIIVRLGALTRMLRDSLQELGLEQAIADAADAIPDARGRLTYVVEMTTQAANRVLTCVEQAQPEQDQLKQQAEALQTRWDQWFEEPKSFDEAKALVMATREHLASIPVITGKTNQLLLEIMMAQDFQDLTGQVIKKMMHVVEQIETQLLMVLLDNIPDNARVSPTQKNSLLNGPQIDTTASGVIADQSQVDDLLDSLGF</sequence>
<dbReference type="GO" id="GO:0097588">
    <property type="term" value="P:archaeal or bacterial-type flagellum-dependent cell motility"/>
    <property type="evidence" value="ECO:0007669"/>
    <property type="project" value="UniProtKB-KW"/>
</dbReference>
<dbReference type="GO" id="GO:0004721">
    <property type="term" value="F:phosphoprotein phosphatase activity"/>
    <property type="evidence" value="ECO:0007669"/>
    <property type="project" value="UniProtKB-KW"/>
</dbReference>
<dbReference type="PIRSF" id="PIRSF002884">
    <property type="entry name" value="CheZ"/>
    <property type="match status" value="1"/>
</dbReference>
<accession>A0A1H9HY38</accession>
<protein>
    <recommendedName>
        <fullName evidence="3 10">Protein phosphatase CheZ</fullName>
        <ecNumber evidence="10">3.1.3.-</ecNumber>
    </recommendedName>
    <alternativeName>
        <fullName evidence="9 10">Chemotaxis protein CheZ</fullName>
    </alternativeName>
</protein>
<evidence type="ECO:0000256" key="9">
    <source>
        <dbReference type="ARBA" id="ARBA00029599"/>
    </source>
</evidence>
<comment type="subcellular location">
    <subcellularLocation>
        <location evidence="1 10">Cytoplasm</location>
    </subcellularLocation>
</comment>
<evidence type="ECO:0000313" key="12">
    <source>
        <dbReference type="EMBL" id="SEQ67177.1"/>
    </source>
</evidence>
<feature type="site" description="Enhances dephosphorylation of CheY-P" evidence="11">
    <location>
        <position position="146"/>
    </location>
</feature>
<dbReference type="Proteomes" id="UP000242515">
    <property type="component" value="Unassembled WGS sequence"/>
</dbReference>
<dbReference type="Gene3D" id="1.10.287.500">
    <property type="entry name" value="Helix hairpin bin"/>
    <property type="match status" value="1"/>
</dbReference>
<dbReference type="NCBIfam" id="NF008368">
    <property type="entry name" value="PRK11166.1"/>
    <property type="match status" value="1"/>
</dbReference>
<keyword evidence="6 10" id="KW-0283">Flagellar rotation</keyword>
<evidence type="ECO:0000256" key="4">
    <source>
        <dbReference type="ARBA" id="ARBA00022490"/>
    </source>
</evidence>
<dbReference type="AlphaFoldDB" id="A0A1H9HY38"/>
<dbReference type="Pfam" id="PF04344">
    <property type="entry name" value="CheZ"/>
    <property type="match status" value="1"/>
</dbReference>
<organism evidence="12 13">
    <name type="scientific">Rosenbergiella nectarea</name>
    <dbReference type="NCBI Taxonomy" id="988801"/>
    <lineage>
        <taxon>Bacteria</taxon>
        <taxon>Pseudomonadati</taxon>
        <taxon>Pseudomonadota</taxon>
        <taxon>Gammaproteobacteria</taxon>
        <taxon>Enterobacterales</taxon>
        <taxon>Erwiniaceae</taxon>
        <taxon>Rosenbergiella</taxon>
    </lineage>
</organism>
<dbReference type="GO" id="GO:0050920">
    <property type="term" value="P:regulation of chemotaxis"/>
    <property type="evidence" value="ECO:0007669"/>
    <property type="project" value="InterPro"/>
</dbReference>
<evidence type="ECO:0000313" key="13">
    <source>
        <dbReference type="Proteomes" id="UP000242515"/>
    </source>
</evidence>
<dbReference type="EC" id="3.1.3.-" evidence="10"/>
<keyword evidence="4 10" id="KW-0963">Cytoplasm</keyword>
<dbReference type="GO" id="GO:0006935">
    <property type="term" value="P:chemotaxis"/>
    <property type="evidence" value="ECO:0007669"/>
    <property type="project" value="UniProtKB-KW"/>
</dbReference>
<keyword evidence="13" id="KW-1185">Reference proteome</keyword>
<evidence type="ECO:0000256" key="1">
    <source>
        <dbReference type="ARBA" id="ARBA00004496"/>
    </source>
</evidence>
<reference evidence="13" key="1">
    <citation type="submission" date="2016-10" db="EMBL/GenBank/DDBJ databases">
        <authorList>
            <person name="Varghese N."/>
            <person name="Submissions S."/>
        </authorList>
    </citation>
    <scope>NUCLEOTIDE SEQUENCE [LARGE SCALE GENOMIC DNA]</scope>
    <source>
        <strain evidence="13">8N4</strain>
    </source>
</reference>
<evidence type="ECO:0000256" key="10">
    <source>
        <dbReference type="PIRNR" id="PIRNR002884"/>
    </source>
</evidence>
<dbReference type="PANTHER" id="PTHR43693">
    <property type="entry name" value="PROTEIN PHOSPHATASE CHEZ"/>
    <property type="match status" value="1"/>
</dbReference>
<dbReference type="GO" id="GO:0009288">
    <property type="term" value="C:bacterial-type flagellum"/>
    <property type="evidence" value="ECO:0007669"/>
    <property type="project" value="InterPro"/>
</dbReference>
<evidence type="ECO:0000256" key="3">
    <source>
        <dbReference type="ARBA" id="ARBA00018484"/>
    </source>
</evidence>
<dbReference type="STRING" id="988801.SAMN05216522_105117"/>